<gene>
    <name evidence="1" type="ORF">OXU80_26710</name>
</gene>
<evidence type="ECO:0000313" key="2">
    <source>
        <dbReference type="Proteomes" id="UP001163223"/>
    </source>
</evidence>
<accession>A0ACD4NNC6</accession>
<dbReference type="EMBL" id="CP113520">
    <property type="protein sequence ID" value="WAJ28359.1"/>
    <property type="molecule type" value="Genomic_DNA"/>
</dbReference>
<protein>
    <submittedName>
        <fullName evidence="1">Uncharacterized protein</fullName>
    </submittedName>
</protein>
<evidence type="ECO:0000313" key="1">
    <source>
        <dbReference type="EMBL" id="WAJ28359.1"/>
    </source>
</evidence>
<dbReference type="Proteomes" id="UP001163223">
    <property type="component" value="Chromosome"/>
</dbReference>
<sequence length="205" mass="22719">MFHLNFSIPCLYVLARCLLPLPWGRRSKIAVGVLLLFASQYHLWSRLSSGSVFAPEFPQGVVLAFNWAFGAILFLPIFQIALDFSGLARLAFRRSGSIVSTRARYGAAIAAMLLAALAVHQATRYPEPKDVGVAIRGLPPEFDGYRLLQLTDLHLSRLFQEDWARVVVDRFRRRSMQIPPPAAFGSQSSGSTKRSALEDLNGLAT</sequence>
<reference evidence="1" key="1">
    <citation type="submission" date="2022-11" db="EMBL/GenBank/DDBJ databases">
        <title>beta-Carotene-producing bacterium, Jeongeuplla avenae sp. nov., alleviates the salt stress of Arabidopsis seedlings.</title>
        <authorList>
            <person name="Jiang L."/>
            <person name="Lee J."/>
        </authorList>
    </citation>
    <scope>NUCLEOTIDE SEQUENCE</scope>
    <source>
        <strain evidence="1">DY_R2A_6</strain>
    </source>
</reference>
<keyword evidence="2" id="KW-1185">Reference proteome</keyword>
<name>A0ACD4NNC6_9HYPH</name>
<organism evidence="1 2">
    <name type="scientific">Antarcticirhabdus aurantiaca</name>
    <dbReference type="NCBI Taxonomy" id="2606717"/>
    <lineage>
        <taxon>Bacteria</taxon>
        <taxon>Pseudomonadati</taxon>
        <taxon>Pseudomonadota</taxon>
        <taxon>Alphaproteobacteria</taxon>
        <taxon>Hyphomicrobiales</taxon>
        <taxon>Aurantimonadaceae</taxon>
        <taxon>Antarcticirhabdus</taxon>
    </lineage>
</organism>
<proteinExistence type="predicted"/>